<name>A0A0K0VLE9_KLEPN</name>
<evidence type="ECO:0000256" key="1">
    <source>
        <dbReference type="SAM" id="MobiDB-lite"/>
    </source>
</evidence>
<sequence>MRELRANIDNQINQPEKALDLTTTPALEITSGKLGHPQNTSPGPAQDSEELL</sequence>
<feature type="region of interest" description="Disordered" evidence="1">
    <location>
        <begin position="1"/>
        <end position="52"/>
    </location>
</feature>
<geneLocation type="plasmid" evidence="2">
    <name>pGES-GZ</name>
</geneLocation>
<dbReference type="EMBL" id="KT070138">
    <property type="protein sequence ID" value="AKS10533.1"/>
    <property type="molecule type" value="Genomic_DNA"/>
</dbReference>
<gene>
    <name evidence="2" type="ORF">pGES-GZ_017</name>
</gene>
<reference evidence="2" key="1">
    <citation type="submission" date="2016-04" db="EMBL/GenBank/DDBJ databases">
        <title>Emergence and Characterization of GES-5-producing Klebsiella pneumoniae in China.</title>
        <authorList>
            <person name="Chen D.-Q."/>
            <person name="Wang Q."/>
        </authorList>
    </citation>
    <scope>NUCLEOTIDE SEQUENCE</scope>
    <source>
        <strain evidence="2">KP01</strain>
        <plasmid evidence="2">pGES-GZ</plasmid>
    </source>
</reference>
<dbReference type="RefSeq" id="WP_172686271.1">
    <property type="nucleotide sequence ID" value="NZ_KT070138.1"/>
</dbReference>
<organism evidence="2">
    <name type="scientific">Klebsiella pneumoniae</name>
    <dbReference type="NCBI Taxonomy" id="573"/>
    <lineage>
        <taxon>Bacteria</taxon>
        <taxon>Pseudomonadati</taxon>
        <taxon>Pseudomonadota</taxon>
        <taxon>Gammaproteobacteria</taxon>
        <taxon>Enterobacterales</taxon>
        <taxon>Enterobacteriaceae</taxon>
        <taxon>Klebsiella/Raoultella group</taxon>
        <taxon>Klebsiella</taxon>
        <taxon>Klebsiella pneumoniae complex</taxon>
    </lineage>
</organism>
<dbReference type="AlphaFoldDB" id="A0A0K0VLE9"/>
<protein>
    <submittedName>
        <fullName evidence="2">Uncharacterized protein</fullName>
    </submittedName>
</protein>
<evidence type="ECO:0000313" key="2">
    <source>
        <dbReference type="EMBL" id="AKS10533.1"/>
    </source>
</evidence>
<accession>A0A0K0VLE9</accession>
<proteinExistence type="predicted"/>
<keyword evidence="2" id="KW-0614">Plasmid</keyword>